<feature type="transmembrane region" description="Helical" evidence="1">
    <location>
        <begin position="71"/>
        <end position="95"/>
    </location>
</feature>
<dbReference type="InParanoid" id="A0A1X7UJJ9"/>
<keyword evidence="1" id="KW-1133">Transmembrane helix</keyword>
<protein>
    <submittedName>
        <fullName evidence="2">Uncharacterized protein</fullName>
    </submittedName>
</protein>
<reference evidence="2" key="1">
    <citation type="submission" date="2017-05" db="UniProtKB">
        <authorList>
            <consortium name="EnsemblMetazoa"/>
        </authorList>
    </citation>
    <scope>IDENTIFICATION</scope>
</reference>
<evidence type="ECO:0000313" key="2">
    <source>
        <dbReference type="EnsemblMetazoa" id="Aqu2.1.28145_001"/>
    </source>
</evidence>
<dbReference type="AlphaFoldDB" id="A0A1X7UJJ9"/>
<name>A0A1X7UJJ9_AMPQE</name>
<keyword evidence="1" id="KW-0472">Membrane</keyword>
<accession>A0A1X7UJJ9</accession>
<keyword evidence="1" id="KW-0812">Transmembrane</keyword>
<organism evidence="2">
    <name type="scientific">Amphimedon queenslandica</name>
    <name type="common">Sponge</name>
    <dbReference type="NCBI Taxonomy" id="400682"/>
    <lineage>
        <taxon>Eukaryota</taxon>
        <taxon>Metazoa</taxon>
        <taxon>Porifera</taxon>
        <taxon>Demospongiae</taxon>
        <taxon>Heteroscleromorpha</taxon>
        <taxon>Haplosclerida</taxon>
        <taxon>Niphatidae</taxon>
        <taxon>Amphimedon</taxon>
    </lineage>
</organism>
<proteinExistence type="predicted"/>
<evidence type="ECO:0000256" key="1">
    <source>
        <dbReference type="SAM" id="Phobius"/>
    </source>
</evidence>
<sequence length="163" mass="17969">MAGDTGSDRSGSSQGTYEKYTPTEKAKIANFAILHGTAAALRHFSKEYPRLKWSIVNDWLIKDGGVNDIKAYITIGGGVVTLSIVISAATGILMARHPLSQECNGGHFFLKKGWAKCFLKEINFVKRKATTKAKVSVENIDELERRYLIDIKAAVPIDDIPRD</sequence>
<dbReference type="EnsemblMetazoa" id="Aqu2.1.28145_001">
    <property type="protein sequence ID" value="Aqu2.1.28145_001"/>
    <property type="gene ID" value="Aqu2.1.28145"/>
</dbReference>